<proteinExistence type="predicted"/>
<name>A0A0F9Q9W7_9ZZZZ</name>
<sequence>MTIVLRDGTKIEAVAEICPHSLGDTVMLFLYDVDGRKIIPFQNVADVEKIEA</sequence>
<comment type="caution">
    <text evidence="1">The sequence shown here is derived from an EMBL/GenBank/DDBJ whole genome shotgun (WGS) entry which is preliminary data.</text>
</comment>
<organism evidence="1">
    <name type="scientific">marine sediment metagenome</name>
    <dbReference type="NCBI Taxonomy" id="412755"/>
    <lineage>
        <taxon>unclassified sequences</taxon>
        <taxon>metagenomes</taxon>
        <taxon>ecological metagenomes</taxon>
    </lineage>
</organism>
<gene>
    <name evidence="1" type="ORF">LCGC14_1041190</name>
</gene>
<accession>A0A0F9Q9W7</accession>
<dbReference type="AlphaFoldDB" id="A0A0F9Q9W7"/>
<dbReference type="EMBL" id="LAZR01004287">
    <property type="protein sequence ID" value="KKN09981.1"/>
    <property type="molecule type" value="Genomic_DNA"/>
</dbReference>
<reference evidence="1" key="1">
    <citation type="journal article" date="2015" name="Nature">
        <title>Complex archaea that bridge the gap between prokaryotes and eukaryotes.</title>
        <authorList>
            <person name="Spang A."/>
            <person name="Saw J.H."/>
            <person name="Jorgensen S.L."/>
            <person name="Zaremba-Niedzwiedzka K."/>
            <person name="Martijn J."/>
            <person name="Lind A.E."/>
            <person name="van Eijk R."/>
            <person name="Schleper C."/>
            <person name="Guy L."/>
            <person name="Ettema T.J."/>
        </authorList>
    </citation>
    <scope>NUCLEOTIDE SEQUENCE</scope>
</reference>
<evidence type="ECO:0000313" key="1">
    <source>
        <dbReference type="EMBL" id="KKN09981.1"/>
    </source>
</evidence>
<protein>
    <submittedName>
        <fullName evidence="1">Uncharacterized protein</fullName>
    </submittedName>
</protein>